<evidence type="ECO:0000259" key="5">
    <source>
        <dbReference type="PROSITE" id="PS50943"/>
    </source>
</evidence>
<keyword evidence="3" id="KW-0804">Transcription</keyword>
<feature type="domain" description="HTH cro/C1-type" evidence="5">
    <location>
        <begin position="2"/>
        <end position="47"/>
    </location>
</feature>
<evidence type="ECO:0000313" key="7">
    <source>
        <dbReference type="Proteomes" id="UP000614200"/>
    </source>
</evidence>
<dbReference type="SUPFAM" id="SSF47413">
    <property type="entry name" value="lambda repressor-like DNA-binding domains"/>
    <property type="match status" value="1"/>
</dbReference>
<dbReference type="RefSeq" id="WP_194700778.1">
    <property type="nucleotide sequence ID" value="NZ_JADKNH010000003.1"/>
</dbReference>
<dbReference type="InterPro" id="IPR046335">
    <property type="entry name" value="LacI/GalR-like_sensor"/>
</dbReference>
<evidence type="ECO:0000256" key="1">
    <source>
        <dbReference type="ARBA" id="ARBA00023015"/>
    </source>
</evidence>
<dbReference type="Gene3D" id="3.40.50.2300">
    <property type="match status" value="2"/>
</dbReference>
<dbReference type="PANTHER" id="PTHR30146:SF24">
    <property type="entry name" value="XYLOSE OPERON REGULATORY PROTEIN"/>
    <property type="match status" value="1"/>
</dbReference>
<dbReference type="PROSITE" id="PS50932">
    <property type="entry name" value="HTH_LACI_2"/>
    <property type="match status" value="1"/>
</dbReference>
<name>A0ABR9ZPZ5_9FIRM</name>
<dbReference type="Gene3D" id="1.10.260.40">
    <property type="entry name" value="lambda repressor-like DNA-binding domains"/>
    <property type="match status" value="1"/>
</dbReference>
<dbReference type="Pfam" id="PF13377">
    <property type="entry name" value="Peripla_BP_3"/>
    <property type="match status" value="1"/>
</dbReference>
<organism evidence="6 7">
    <name type="scientific">Fusibacter ferrireducens</name>
    <dbReference type="NCBI Taxonomy" id="2785058"/>
    <lineage>
        <taxon>Bacteria</taxon>
        <taxon>Bacillati</taxon>
        <taxon>Bacillota</taxon>
        <taxon>Clostridia</taxon>
        <taxon>Eubacteriales</taxon>
        <taxon>Eubacteriales Family XII. Incertae Sedis</taxon>
        <taxon>Fusibacter</taxon>
    </lineage>
</organism>
<dbReference type="CDD" id="cd06267">
    <property type="entry name" value="PBP1_LacI_sugar_binding-like"/>
    <property type="match status" value="1"/>
</dbReference>
<evidence type="ECO:0000259" key="4">
    <source>
        <dbReference type="PROSITE" id="PS50932"/>
    </source>
</evidence>
<dbReference type="SMART" id="SM00354">
    <property type="entry name" value="HTH_LACI"/>
    <property type="match status" value="1"/>
</dbReference>
<sequence>MITIKEIADIVGVSTTTVSNVIHGKTKKVSSDNIERIQKVIREKKYIPRMGLSSLTNKQSHIIGVVIHITKEYENTILSDPFYGQIVGYLETYIREAGYYMMLYTSKDLNDIFKMAAAWNVDGLVAITFTYNNYQKIRSLTEKPIVAIDLYNESDDDYINVGLDDEGGGYQMTRYLIENGFEKILLLASQDIGVDHHRFIGYQRALKEYDIPYNEKYYIRLGNDPQKRASKFNDLLKYTKKNYAMFFLSDLLAVEGMRYFIDHGVSIPNDLSIAGFDDNLYAQLLSPQLSSVHQDVSLKAKITIETLMKIINDEPLEQTHISLPVHLAIRGTIKTISRSQPNRSELDKSKKNL</sequence>
<gene>
    <name evidence="6" type="ORF">ISU02_05360</name>
</gene>
<evidence type="ECO:0000313" key="6">
    <source>
        <dbReference type="EMBL" id="MBF4692533.1"/>
    </source>
</evidence>
<accession>A0ABR9ZPZ5</accession>
<evidence type="ECO:0000256" key="3">
    <source>
        <dbReference type="ARBA" id="ARBA00023163"/>
    </source>
</evidence>
<dbReference type="Proteomes" id="UP000614200">
    <property type="component" value="Unassembled WGS sequence"/>
</dbReference>
<feature type="domain" description="HTH lacI-type" evidence="4">
    <location>
        <begin position="2"/>
        <end position="57"/>
    </location>
</feature>
<dbReference type="InterPro" id="IPR010982">
    <property type="entry name" value="Lambda_DNA-bd_dom_sf"/>
</dbReference>
<dbReference type="GO" id="GO:0003677">
    <property type="term" value="F:DNA binding"/>
    <property type="evidence" value="ECO:0007669"/>
    <property type="project" value="UniProtKB-KW"/>
</dbReference>
<keyword evidence="7" id="KW-1185">Reference proteome</keyword>
<dbReference type="InterPro" id="IPR001387">
    <property type="entry name" value="Cro/C1-type_HTH"/>
</dbReference>
<dbReference type="PROSITE" id="PS50943">
    <property type="entry name" value="HTH_CROC1"/>
    <property type="match status" value="1"/>
</dbReference>
<dbReference type="PANTHER" id="PTHR30146">
    <property type="entry name" value="LACI-RELATED TRANSCRIPTIONAL REPRESSOR"/>
    <property type="match status" value="1"/>
</dbReference>
<dbReference type="SUPFAM" id="SSF53822">
    <property type="entry name" value="Periplasmic binding protein-like I"/>
    <property type="match status" value="1"/>
</dbReference>
<dbReference type="CDD" id="cd01392">
    <property type="entry name" value="HTH_LacI"/>
    <property type="match status" value="1"/>
</dbReference>
<dbReference type="InterPro" id="IPR000843">
    <property type="entry name" value="HTH_LacI"/>
</dbReference>
<evidence type="ECO:0000256" key="2">
    <source>
        <dbReference type="ARBA" id="ARBA00023125"/>
    </source>
</evidence>
<dbReference type="EMBL" id="JADKNH010000003">
    <property type="protein sequence ID" value="MBF4692533.1"/>
    <property type="molecule type" value="Genomic_DNA"/>
</dbReference>
<protein>
    <submittedName>
        <fullName evidence="6">LacI family DNA-binding transcriptional regulator</fullName>
    </submittedName>
</protein>
<keyword evidence="2 6" id="KW-0238">DNA-binding</keyword>
<dbReference type="InterPro" id="IPR028082">
    <property type="entry name" value="Peripla_BP_I"/>
</dbReference>
<keyword evidence="1" id="KW-0805">Transcription regulation</keyword>
<comment type="caution">
    <text evidence="6">The sequence shown here is derived from an EMBL/GenBank/DDBJ whole genome shotgun (WGS) entry which is preliminary data.</text>
</comment>
<dbReference type="Pfam" id="PF00356">
    <property type="entry name" value="LacI"/>
    <property type="match status" value="1"/>
</dbReference>
<reference evidence="6 7" key="1">
    <citation type="submission" date="2020-11" db="EMBL/GenBank/DDBJ databases">
        <title>Fusibacter basophilias sp. nov.</title>
        <authorList>
            <person name="Qiu D."/>
        </authorList>
    </citation>
    <scope>NUCLEOTIDE SEQUENCE [LARGE SCALE GENOMIC DNA]</scope>
    <source>
        <strain evidence="6 7">Q10-2</strain>
    </source>
</reference>
<proteinExistence type="predicted"/>